<accession>F2NEC9</accession>
<organism evidence="1 2">
    <name type="scientific">Desulfobacca acetoxidans (strain ATCC 700848 / DSM 11109 / ASRB2)</name>
    <dbReference type="NCBI Taxonomy" id="880072"/>
    <lineage>
        <taxon>Bacteria</taxon>
        <taxon>Pseudomonadati</taxon>
        <taxon>Thermodesulfobacteriota</taxon>
        <taxon>Desulfobaccia</taxon>
        <taxon>Desulfobaccales</taxon>
        <taxon>Desulfobaccaceae</taxon>
        <taxon>Desulfobacca</taxon>
    </lineage>
</organism>
<name>F2NEC9_DESAR</name>
<sequence>MKFIKERCALAGITFSFPLPLPELVTNHIPLPLLIFAVKAV</sequence>
<evidence type="ECO:0000313" key="2">
    <source>
        <dbReference type="Proteomes" id="UP000000483"/>
    </source>
</evidence>
<dbReference type="STRING" id="880072.Desac_0226"/>
<reference evidence="2" key="2">
    <citation type="submission" date="2011-03" db="EMBL/GenBank/DDBJ databases">
        <title>The complete genome of Desulfobacca acetoxidans DSM 11109.</title>
        <authorList>
            <consortium name="US DOE Joint Genome Institute (JGI-PGF)"/>
            <person name="Lucas S."/>
            <person name="Copeland A."/>
            <person name="Lapidus A."/>
            <person name="Bruce D."/>
            <person name="Goodwin L."/>
            <person name="Pitluck S."/>
            <person name="Peters L."/>
            <person name="Kyrpides N."/>
            <person name="Mavromatis K."/>
            <person name="Ivanova N."/>
            <person name="Ovchinnikova G."/>
            <person name="Teshima H."/>
            <person name="Detter J.C."/>
            <person name="Han C."/>
            <person name="Land M."/>
            <person name="Hauser L."/>
            <person name="Markowitz V."/>
            <person name="Cheng J.-F."/>
            <person name="Hugenholtz P."/>
            <person name="Woyke T."/>
            <person name="Wu D."/>
            <person name="Spring S."/>
            <person name="Schueler E."/>
            <person name="Brambilla E."/>
            <person name="Klenk H.-P."/>
            <person name="Eisen J.A."/>
        </authorList>
    </citation>
    <scope>NUCLEOTIDE SEQUENCE [LARGE SCALE GENOMIC DNA]</scope>
    <source>
        <strain evidence="2">ATCC 700848 / DSM 11109 / ASRB2</strain>
    </source>
</reference>
<dbReference type="HOGENOM" id="CLU_3268968_0_0_7"/>
<evidence type="ECO:0000313" key="1">
    <source>
        <dbReference type="EMBL" id="AEB08119.1"/>
    </source>
</evidence>
<gene>
    <name evidence="1" type="ordered locus">Desac_0226</name>
</gene>
<dbReference type="EMBL" id="CP002629">
    <property type="protein sequence ID" value="AEB08119.1"/>
    <property type="molecule type" value="Genomic_DNA"/>
</dbReference>
<dbReference type="KEGG" id="dao:Desac_0226"/>
<dbReference type="Proteomes" id="UP000000483">
    <property type="component" value="Chromosome"/>
</dbReference>
<proteinExistence type="predicted"/>
<reference evidence="1 2" key="1">
    <citation type="journal article" date="2011" name="Stand. Genomic Sci.">
        <title>Complete genome sequence of the acetate-degrading sulfate reducer Desulfobacca acetoxidans type strain (ASRB2).</title>
        <authorList>
            <person name="Goker M."/>
            <person name="Teshima H."/>
            <person name="Lapidus A."/>
            <person name="Nolan M."/>
            <person name="Lucas S."/>
            <person name="Hammon N."/>
            <person name="Deshpande S."/>
            <person name="Cheng J.F."/>
            <person name="Tapia R."/>
            <person name="Han C."/>
            <person name="Goodwin L."/>
            <person name="Pitluck S."/>
            <person name="Huntemann M."/>
            <person name="Liolios K."/>
            <person name="Ivanova N."/>
            <person name="Pagani I."/>
            <person name="Mavromatis K."/>
            <person name="Ovchinikova G."/>
            <person name="Pati A."/>
            <person name="Chen A."/>
            <person name="Palaniappan K."/>
            <person name="Land M."/>
            <person name="Hauser L."/>
            <person name="Brambilla E.M."/>
            <person name="Rohde M."/>
            <person name="Spring S."/>
            <person name="Detter J.C."/>
            <person name="Woyke T."/>
            <person name="Bristow J."/>
            <person name="Eisen J.A."/>
            <person name="Markowitz V."/>
            <person name="Hugenholtz P."/>
            <person name="Kyrpides N.C."/>
            <person name="Klenk H.P."/>
        </authorList>
    </citation>
    <scope>NUCLEOTIDE SEQUENCE [LARGE SCALE GENOMIC DNA]</scope>
    <source>
        <strain evidence="2">ATCC 700848 / DSM 11109 / ASRB2</strain>
    </source>
</reference>
<dbReference type="AlphaFoldDB" id="F2NEC9"/>
<protein>
    <submittedName>
        <fullName evidence="1">Uncharacterized protein</fullName>
    </submittedName>
</protein>
<keyword evidence="2" id="KW-1185">Reference proteome</keyword>